<comment type="similarity">
    <text evidence="2">Belongs to the RRM RBM34 family.</text>
</comment>
<evidence type="ECO:0000259" key="6">
    <source>
        <dbReference type="PROSITE" id="PS50102"/>
    </source>
</evidence>
<dbReference type="PANTHER" id="PTHR23236:SF25">
    <property type="entry name" value="RNA-BINDING PROTEIN 34"/>
    <property type="match status" value="1"/>
</dbReference>
<proteinExistence type="inferred from homology"/>
<dbReference type="WBParaSite" id="BPAG_0000027601-mRNA-1">
    <property type="protein sequence ID" value="BPAG_0000027601-mRNA-1"/>
    <property type="gene ID" value="BPAG_0000027601"/>
</dbReference>
<evidence type="ECO:0000256" key="5">
    <source>
        <dbReference type="PROSITE-ProRule" id="PRU00176"/>
    </source>
</evidence>
<dbReference type="GO" id="GO:0005730">
    <property type="term" value="C:nucleolus"/>
    <property type="evidence" value="ECO:0007669"/>
    <property type="project" value="UniProtKB-SubCell"/>
</dbReference>
<evidence type="ECO:0000256" key="4">
    <source>
        <dbReference type="ARBA" id="ARBA00023242"/>
    </source>
</evidence>
<dbReference type="PANTHER" id="PTHR23236">
    <property type="entry name" value="EUKARYOTIC TRANSLATION INITIATION FACTOR 4B/4H"/>
    <property type="match status" value="1"/>
</dbReference>
<accession>A0A0N4SX85</accession>
<feature type="domain" description="RRM" evidence="6">
    <location>
        <begin position="117"/>
        <end position="206"/>
    </location>
</feature>
<comment type="subcellular location">
    <subcellularLocation>
        <location evidence="1">Nucleus</location>
        <location evidence="1">Nucleolus</location>
    </subcellularLocation>
</comment>
<dbReference type="InterPro" id="IPR012677">
    <property type="entry name" value="Nucleotide-bd_a/b_plait_sf"/>
</dbReference>
<dbReference type="STRING" id="6280.A0A0N4SX85"/>
<sequence>MDYFPGAVSAFLGIRAVDTKKRKRKKGTESRNDESVVLFKESVTKSHRFELSTGKKKLQPKSAGFNGTDCLTSESVRRESTYIVYLCSKIFGTIKTMKRFLYMKSQKGETIAEEKTRTIFVGNAPLSSTRRGIKKLFSQFGTVESVRLRCFAASNKKNTKKRDIPSGVRSLTFHIIFKGAKSIEAALALNGEKYDGNMLRIVLAQKKKIQLPNNIFVGNLPYDMSENELIAHFETQSQSFIHILTGLLFIVVPSIMKGFQSKNVFFVRIVRDPKTDNSKGFAFVAFKENAAIPLALQLDGSIFKSRPLRVKRVQKKSKVDKESSAFAEKYCETTYWSYAKNVDIRKKVHFDKNIDSISRKKVHKVDKRGVKNSIMT</sequence>
<reference evidence="7" key="1">
    <citation type="submission" date="2017-02" db="UniProtKB">
        <authorList>
            <consortium name="WormBaseParasite"/>
        </authorList>
    </citation>
    <scope>IDENTIFICATION</scope>
</reference>
<dbReference type="AlphaFoldDB" id="A0A0N4SX85"/>
<dbReference type="GO" id="GO:0003723">
    <property type="term" value="F:RNA binding"/>
    <property type="evidence" value="ECO:0007669"/>
    <property type="project" value="UniProtKB-UniRule"/>
</dbReference>
<evidence type="ECO:0000256" key="1">
    <source>
        <dbReference type="ARBA" id="ARBA00004604"/>
    </source>
</evidence>
<organism evidence="7">
    <name type="scientific">Brugia pahangi</name>
    <name type="common">Filarial nematode worm</name>
    <dbReference type="NCBI Taxonomy" id="6280"/>
    <lineage>
        <taxon>Eukaryota</taxon>
        <taxon>Metazoa</taxon>
        <taxon>Ecdysozoa</taxon>
        <taxon>Nematoda</taxon>
        <taxon>Chromadorea</taxon>
        <taxon>Rhabditida</taxon>
        <taxon>Spirurina</taxon>
        <taxon>Spiruromorpha</taxon>
        <taxon>Filarioidea</taxon>
        <taxon>Onchocercidae</taxon>
        <taxon>Brugia</taxon>
    </lineage>
</organism>
<dbReference type="Gene3D" id="3.30.70.330">
    <property type="match status" value="2"/>
</dbReference>
<dbReference type="Pfam" id="PF00076">
    <property type="entry name" value="RRM_1"/>
    <property type="match status" value="2"/>
</dbReference>
<protein>
    <submittedName>
        <fullName evidence="7">RRM domain-containing protein</fullName>
    </submittedName>
</protein>
<dbReference type="InterPro" id="IPR035979">
    <property type="entry name" value="RBD_domain_sf"/>
</dbReference>
<feature type="domain" description="RRM" evidence="6">
    <location>
        <begin position="213"/>
        <end position="315"/>
    </location>
</feature>
<keyword evidence="4" id="KW-0539">Nucleus</keyword>
<evidence type="ECO:0000313" key="7">
    <source>
        <dbReference type="WBParaSite" id="BPAG_0000027601-mRNA-1"/>
    </source>
</evidence>
<evidence type="ECO:0000256" key="2">
    <source>
        <dbReference type="ARBA" id="ARBA00007077"/>
    </source>
</evidence>
<dbReference type="SMART" id="SM00360">
    <property type="entry name" value="RRM"/>
    <property type="match status" value="2"/>
</dbReference>
<evidence type="ECO:0000256" key="3">
    <source>
        <dbReference type="ARBA" id="ARBA00022884"/>
    </source>
</evidence>
<dbReference type="PROSITE" id="PS50102">
    <property type="entry name" value="RRM"/>
    <property type="match status" value="2"/>
</dbReference>
<name>A0A0N4SX85_BRUPA</name>
<dbReference type="SUPFAM" id="SSF54928">
    <property type="entry name" value="RNA-binding domain, RBD"/>
    <property type="match status" value="2"/>
</dbReference>
<keyword evidence="3 5" id="KW-0694">RNA-binding</keyword>
<dbReference type="InterPro" id="IPR000504">
    <property type="entry name" value="RRM_dom"/>
</dbReference>